<keyword evidence="2" id="KW-1003">Cell membrane</keyword>
<dbReference type="GO" id="GO:0005886">
    <property type="term" value="C:plasma membrane"/>
    <property type="evidence" value="ECO:0007669"/>
    <property type="project" value="UniProtKB-SubCell"/>
</dbReference>
<evidence type="ECO:0000256" key="8">
    <source>
        <dbReference type="SAM" id="SignalP"/>
    </source>
</evidence>
<evidence type="ECO:0000256" key="7">
    <source>
        <dbReference type="ARBA" id="ARBA00037868"/>
    </source>
</evidence>
<keyword evidence="4" id="KW-0472">Membrane</keyword>
<evidence type="ECO:0000256" key="6">
    <source>
        <dbReference type="ARBA" id="ARBA00023288"/>
    </source>
</evidence>
<evidence type="ECO:0000256" key="3">
    <source>
        <dbReference type="ARBA" id="ARBA00022729"/>
    </source>
</evidence>
<dbReference type="EMBL" id="MU620915">
    <property type="protein sequence ID" value="KAI8580011.1"/>
    <property type="molecule type" value="Genomic_DNA"/>
</dbReference>
<dbReference type="PANTHER" id="PTHR34992">
    <property type="entry name" value="HYPHAL ANASTAMOSIS-7 PROTEIN"/>
    <property type="match status" value="1"/>
</dbReference>
<dbReference type="CDD" id="cd21176">
    <property type="entry name" value="LPMO_auxiliary-like"/>
    <property type="match status" value="1"/>
</dbReference>
<feature type="domain" description="Copper acquisition factor BIM1-like" evidence="9">
    <location>
        <begin position="18"/>
        <end position="160"/>
    </location>
</feature>
<reference evidence="10" key="1">
    <citation type="submission" date="2021-06" db="EMBL/GenBank/DDBJ databases">
        <authorList>
            <consortium name="DOE Joint Genome Institute"/>
            <person name="Mondo S.J."/>
            <person name="Amses K.R."/>
            <person name="Simmons D.R."/>
            <person name="Longcore J.E."/>
            <person name="Seto K."/>
            <person name="Alves G.H."/>
            <person name="Bonds A.E."/>
            <person name="Quandt C.A."/>
            <person name="Davis W.J."/>
            <person name="Chang Y."/>
            <person name="Letcher P.M."/>
            <person name="Powell M.J."/>
            <person name="Kuo A."/>
            <person name="Labutti K."/>
            <person name="Pangilinan J."/>
            <person name="Andreopoulos W."/>
            <person name="Tritt A."/>
            <person name="Riley R."/>
            <person name="Hundley H."/>
            <person name="Johnson J."/>
            <person name="Lipzen A."/>
            <person name="Barry K."/>
            <person name="Berbee M.L."/>
            <person name="Buchler N.E."/>
            <person name="Grigoriev I.V."/>
            <person name="Spatafora J.W."/>
            <person name="Stajich J.E."/>
            <person name="James T.Y."/>
        </authorList>
    </citation>
    <scope>NUCLEOTIDE SEQUENCE</scope>
    <source>
        <strain evidence="10">AG</strain>
    </source>
</reference>
<feature type="signal peptide" evidence="8">
    <location>
        <begin position="1"/>
        <end position="19"/>
    </location>
</feature>
<proteinExistence type="predicted"/>
<evidence type="ECO:0000313" key="10">
    <source>
        <dbReference type="EMBL" id="KAI8580011.1"/>
    </source>
</evidence>
<feature type="chain" id="PRO_5042085313" description="Copper acquisition factor BIM1-like domain-containing protein" evidence="8">
    <location>
        <begin position="20"/>
        <end position="211"/>
    </location>
</feature>
<evidence type="ECO:0000256" key="2">
    <source>
        <dbReference type="ARBA" id="ARBA00022475"/>
    </source>
</evidence>
<evidence type="ECO:0000259" key="9">
    <source>
        <dbReference type="Pfam" id="PF20238"/>
    </source>
</evidence>
<evidence type="ECO:0000313" key="11">
    <source>
        <dbReference type="Proteomes" id="UP001206595"/>
    </source>
</evidence>
<dbReference type="InterPro" id="IPR046936">
    <property type="entry name" value="BIM1-like"/>
</dbReference>
<sequence length="211" mass="22260">MFKSGLTVLLLAAISSVQAHYQLTYPQSRGFIEDNEPVAPCGGFNAVNTTRNEFPIKGGFLEINSEHVQYQYSVHLALNSNPSAADFTSSNTTVANGTNSFPEQACLQVDLSKVSGAVDGANATLQIVYNAGDSILYQCTDVVLKTSPTSWNTSACYNANGASASSSTGSSQPSSTSAPSSAALKTKSREASLLCIHITELLDATHYNYPS</sequence>
<dbReference type="InterPro" id="IPR046530">
    <property type="entry name" value="BIM1-like_dom"/>
</dbReference>
<dbReference type="Pfam" id="PF20238">
    <property type="entry name" value="BIM1-like_dom"/>
    <property type="match status" value="1"/>
</dbReference>
<dbReference type="GO" id="GO:0012505">
    <property type="term" value="C:endomembrane system"/>
    <property type="evidence" value="ECO:0007669"/>
    <property type="project" value="UniProtKB-SubCell"/>
</dbReference>
<dbReference type="RefSeq" id="XP_051445015.1">
    <property type="nucleotide sequence ID" value="XM_051588682.1"/>
</dbReference>
<evidence type="ECO:0000256" key="5">
    <source>
        <dbReference type="ARBA" id="ARBA00023180"/>
    </source>
</evidence>
<comment type="caution">
    <text evidence="10">The sequence shown here is derived from an EMBL/GenBank/DDBJ whole genome shotgun (WGS) entry which is preliminary data.</text>
</comment>
<evidence type="ECO:0000256" key="4">
    <source>
        <dbReference type="ARBA" id="ARBA00023136"/>
    </source>
</evidence>
<gene>
    <name evidence="10" type="ORF">K450DRAFT_238909</name>
</gene>
<name>A0AAD5E9V4_UMBRA</name>
<protein>
    <recommendedName>
        <fullName evidence="9">Copper acquisition factor BIM1-like domain-containing protein</fullName>
    </recommendedName>
</protein>
<keyword evidence="6" id="KW-0449">Lipoprotein</keyword>
<keyword evidence="11" id="KW-1185">Reference proteome</keyword>
<comment type="subcellular location">
    <subcellularLocation>
        <location evidence="1">Cell membrane</location>
    </subcellularLocation>
    <subcellularLocation>
        <location evidence="7">Endomembrane system</location>
        <topology evidence="7">Lipid-anchor</topology>
    </subcellularLocation>
</comment>
<dbReference type="GeneID" id="75914027"/>
<evidence type="ECO:0000256" key="1">
    <source>
        <dbReference type="ARBA" id="ARBA00004236"/>
    </source>
</evidence>
<reference evidence="10" key="2">
    <citation type="journal article" date="2022" name="Proc. Natl. Acad. Sci. U.S.A.">
        <title>Diploid-dominant life cycles characterize the early evolution of Fungi.</title>
        <authorList>
            <person name="Amses K.R."/>
            <person name="Simmons D.R."/>
            <person name="Longcore J.E."/>
            <person name="Mondo S.J."/>
            <person name="Seto K."/>
            <person name="Jeronimo G.H."/>
            <person name="Bonds A.E."/>
            <person name="Quandt C.A."/>
            <person name="Davis W.J."/>
            <person name="Chang Y."/>
            <person name="Federici B.A."/>
            <person name="Kuo A."/>
            <person name="LaButti K."/>
            <person name="Pangilinan J."/>
            <person name="Andreopoulos W."/>
            <person name="Tritt A."/>
            <person name="Riley R."/>
            <person name="Hundley H."/>
            <person name="Johnson J."/>
            <person name="Lipzen A."/>
            <person name="Barry K."/>
            <person name="Lang B.F."/>
            <person name="Cuomo C.A."/>
            <person name="Buchler N.E."/>
            <person name="Grigoriev I.V."/>
            <person name="Spatafora J.W."/>
            <person name="Stajich J.E."/>
            <person name="James T.Y."/>
        </authorList>
    </citation>
    <scope>NUCLEOTIDE SEQUENCE</scope>
    <source>
        <strain evidence="10">AG</strain>
    </source>
</reference>
<dbReference type="Proteomes" id="UP001206595">
    <property type="component" value="Unassembled WGS sequence"/>
</dbReference>
<dbReference type="AlphaFoldDB" id="A0AAD5E9V4"/>
<keyword evidence="3 8" id="KW-0732">Signal</keyword>
<accession>A0AAD5E9V4</accession>
<organism evidence="10 11">
    <name type="scientific">Umbelopsis ramanniana AG</name>
    <dbReference type="NCBI Taxonomy" id="1314678"/>
    <lineage>
        <taxon>Eukaryota</taxon>
        <taxon>Fungi</taxon>
        <taxon>Fungi incertae sedis</taxon>
        <taxon>Mucoromycota</taxon>
        <taxon>Mucoromycotina</taxon>
        <taxon>Umbelopsidomycetes</taxon>
        <taxon>Umbelopsidales</taxon>
        <taxon>Umbelopsidaceae</taxon>
        <taxon>Umbelopsis</taxon>
    </lineage>
</organism>
<keyword evidence="5" id="KW-0325">Glycoprotein</keyword>